<evidence type="ECO:0000256" key="2">
    <source>
        <dbReference type="ARBA" id="ARBA00004651"/>
    </source>
</evidence>
<evidence type="ECO:0000256" key="10">
    <source>
        <dbReference type="SAM" id="Phobius"/>
    </source>
</evidence>
<keyword evidence="14" id="KW-1185">Reference proteome</keyword>
<dbReference type="Pfam" id="PF08345">
    <property type="entry name" value="YscJ_FliF_C"/>
    <property type="match status" value="1"/>
</dbReference>
<reference evidence="13 14" key="1">
    <citation type="submission" date="2017-12" db="EMBL/GenBank/DDBJ databases">
        <title>Complete genome sequence of Herbivorax saccincola GGR1, a novel Cellulosome-producing hydrolytic bacterium in a thermophilic biogas plant, established by Illumina and Nanopore MinION sequencing.</title>
        <authorList>
            <person name="Pechtl A."/>
            <person name="Ruckert C."/>
            <person name="Koeck D.E."/>
            <person name="Maus I."/>
            <person name="Winkler A."/>
            <person name="Kalinowski J."/>
            <person name="Puhler A."/>
            <person name="Schwarz W.W."/>
            <person name="Zverlov V.V."/>
            <person name="Schluter A."/>
            <person name="Liebl W."/>
        </authorList>
    </citation>
    <scope>NUCLEOTIDE SEQUENCE [LARGE SCALE GENOMIC DNA]</scope>
    <source>
        <strain evidence="14">SR1</strain>
    </source>
</reference>
<proteinExistence type="inferred from homology"/>
<dbReference type="InterPro" id="IPR045851">
    <property type="entry name" value="AMP-bd_C_sf"/>
</dbReference>
<dbReference type="GO" id="GO:0071973">
    <property type="term" value="P:bacterial-type flagellum-dependent cell motility"/>
    <property type="evidence" value="ECO:0007669"/>
    <property type="project" value="InterPro"/>
</dbReference>
<dbReference type="InterPro" id="IPR006182">
    <property type="entry name" value="FliF_N_dom"/>
</dbReference>
<evidence type="ECO:0000256" key="6">
    <source>
        <dbReference type="ARBA" id="ARBA00022989"/>
    </source>
</evidence>
<keyword evidence="7 10" id="KW-0472">Membrane</keyword>
<feature type="domain" description="Flagellar M-ring N-terminal" evidence="11">
    <location>
        <begin position="46"/>
        <end position="219"/>
    </location>
</feature>
<sequence length="519" mass="58199">MPESLSKIQNQINELWQKLDKSQRNRILITSGILLVVFTAAIIMLTRTTYVPLMVIEDYRDAQEIERVLEEKNIKYKHGDRGRILVDSKDKNKAEFAIASSGLTSSGMTFEDAWNLLSISSTESDKKQLWQNFKRSSLVAKLKMFDNVKDADVDLALPEDSMFFSGDSPKEATAFVRITPKGEITPEQVNGIIRVVASSIEGLEPKNVTVVDNNFNILNSDMEEGINVPSTQYKLTAKVKEDLERNIRKLYSGRSNNYDFISVVANPVLDFDQVSTTRNEIEKPTGLDEAIVSSQTTKETLENGTGGNAPPGMDSNPGVGEIPEYPMDGGENSSYEKKTEIINRVFTETLTKQEKAIGILNPEKSSMTVALWYGQRVPDDSNITPEFIEQLREDVSNATGIPVSRISVSKYPLAPEEEVVEPWSDRIKRFIDTYGFFILMILLIIALMIAVMPRKKEDTGLVPELATADGPDLAVPEEQLPEITLEESSEVKKQIERLIKEKPDAVANLLRNWFADDYD</sequence>
<keyword evidence="6 10" id="KW-1133">Transmembrane helix</keyword>
<evidence type="ECO:0000259" key="12">
    <source>
        <dbReference type="Pfam" id="PF08345"/>
    </source>
</evidence>
<dbReference type="RefSeq" id="WP_101301982.1">
    <property type="nucleotide sequence ID" value="NZ_CP025197.1"/>
</dbReference>
<feature type="transmembrane region" description="Helical" evidence="10">
    <location>
        <begin position="434"/>
        <end position="452"/>
    </location>
</feature>
<organism evidence="13 14">
    <name type="scientific">Acetivibrio saccincola</name>
    <dbReference type="NCBI Taxonomy" id="1677857"/>
    <lineage>
        <taxon>Bacteria</taxon>
        <taxon>Bacillati</taxon>
        <taxon>Bacillota</taxon>
        <taxon>Clostridia</taxon>
        <taxon>Eubacteriales</taxon>
        <taxon>Oscillospiraceae</taxon>
        <taxon>Acetivibrio</taxon>
    </lineage>
</organism>
<dbReference type="PANTHER" id="PTHR30046">
    <property type="entry name" value="FLAGELLAR M-RING PROTEIN"/>
    <property type="match status" value="1"/>
</dbReference>
<dbReference type="InterPro" id="IPR000067">
    <property type="entry name" value="FlgMring_FliF"/>
</dbReference>
<keyword evidence="13" id="KW-0966">Cell projection</keyword>
<evidence type="ECO:0000259" key="11">
    <source>
        <dbReference type="Pfam" id="PF01514"/>
    </source>
</evidence>
<dbReference type="GO" id="GO:0003774">
    <property type="term" value="F:cytoskeletal motor activity"/>
    <property type="evidence" value="ECO:0007669"/>
    <property type="project" value="InterPro"/>
</dbReference>
<dbReference type="Gene3D" id="3.30.300.30">
    <property type="match status" value="1"/>
</dbReference>
<protein>
    <submittedName>
        <fullName evidence="13">Flagellar M-ring protein</fullName>
    </submittedName>
</protein>
<dbReference type="Pfam" id="PF01514">
    <property type="entry name" value="YscJ_FliF"/>
    <property type="match status" value="1"/>
</dbReference>
<evidence type="ECO:0000256" key="1">
    <source>
        <dbReference type="ARBA" id="ARBA00004117"/>
    </source>
</evidence>
<evidence type="ECO:0000313" key="13">
    <source>
        <dbReference type="EMBL" id="AUG57977.1"/>
    </source>
</evidence>
<keyword evidence="13" id="KW-0969">Cilium</keyword>
<keyword evidence="4" id="KW-1003">Cell membrane</keyword>
<evidence type="ECO:0000256" key="8">
    <source>
        <dbReference type="ARBA" id="ARBA00023143"/>
    </source>
</evidence>
<dbReference type="NCBIfam" id="TIGR00206">
    <property type="entry name" value="fliF"/>
    <property type="match status" value="1"/>
</dbReference>
<keyword evidence="13" id="KW-0282">Flagellum</keyword>
<evidence type="ECO:0000256" key="7">
    <source>
        <dbReference type="ARBA" id="ARBA00023136"/>
    </source>
</evidence>
<dbReference type="GO" id="GO:0009431">
    <property type="term" value="C:bacterial-type flagellum basal body, MS ring"/>
    <property type="evidence" value="ECO:0007669"/>
    <property type="project" value="InterPro"/>
</dbReference>
<dbReference type="PANTHER" id="PTHR30046:SF0">
    <property type="entry name" value="FLAGELLAR M-RING PROTEIN"/>
    <property type="match status" value="1"/>
</dbReference>
<dbReference type="GO" id="GO:0005886">
    <property type="term" value="C:plasma membrane"/>
    <property type="evidence" value="ECO:0007669"/>
    <property type="project" value="UniProtKB-SubCell"/>
</dbReference>
<keyword evidence="5 10" id="KW-0812">Transmembrane</keyword>
<comment type="similarity">
    <text evidence="3">Belongs to the FliF family.</text>
</comment>
<name>A0A2K9E2J2_9FIRM</name>
<dbReference type="PRINTS" id="PR01009">
    <property type="entry name" value="FLGMRINGFLIF"/>
</dbReference>
<dbReference type="KEGG" id="hsc:HVS_10410"/>
<comment type="subcellular location">
    <subcellularLocation>
        <location evidence="1">Bacterial flagellum basal body</location>
    </subcellularLocation>
    <subcellularLocation>
        <location evidence="2">Cell membrane</location>
        <topology evidence="2">Multi-pass membrane protein</topology>
    </subcellularLocation>
</comment>
<dbReference type="InterPro" id="IPR043427">
    <property type="entry name" value="YscJ/FliF"/>
</dbReference>
<dbReference type="Proteomes" id="UP000233534">
    <property type="component" value="Chromosome"/>
</dbReference>
<evidence type="ECO:0000313" key="14">
    <source>
        <dbReference type="Proteomes" id="UP000233534"/>
    </source>
</evidence>
<dbReference type="EMBL" id="CP025197">
    <property type="protein sequence ID" value="AUG57977.1"/>
    <property type="molecule type" value="Genomic_DNA"/>
</dbReference>
<evidence type="ECO:0000256" key="9">
    <source>
        <dbReference type="SAM" id="MobiDB-lite"/>
    </source>
</evidence>
<keyword evidence="8" id="KW-0975">Bacterial flagellum</keyword>
<accession>A0A2K9E2J2</accession>
<feature type="domain" description="Flagellar M-ring C-terminal" evidence="12">
    <location>
        <begin position="263"/>
        <end position="405"/>
    </location>
</feature>
<evidence type="ECO:0000256" key="3">
    <source>
        <dbReference type="ARBA" id="ARBA00007971"/>
    </source>
</evidence>
<gene>
    <name evidence="13" type="primary">fliF</name>
    <name evidence="13" type="ORF">HVS_10410</name>
</gene>
<evidence type="ECO:0000256" key="5">
    <source>
        <dbReference type="ARBA" id="ARBA00022692"/>
    </source>
</evidence>
<evidence type="ECO:0000256" key="4">
    <source>
        <dbReference type="ARBA" id="ARBA00022475"/>
    </source>
</evidence>
<dbReference type="InterPro" id="IPR013556">
    <property type="entry name" value="Flag_M-ring_C"/>
</dbReference>
<dbReference type="AlphaFoldDB" id="A0A2K9E2J2"/>
<feature type="region of interest" description="Disordered" evidence="9">
    <location>
        <begin position="291"/>
        <end position="322"/>
    </location>
</feature>
<feature type="transmembrane region" description="Helical" evidence="10">
    <location>
        <begin position="27"/>
        <end position="45"/>
    </location>
</feature>